<evidence type="ECO:0000313" key="2">
    <source>
        <dbReference type="Proteomes" id="UP000321485"/>
    </source>
</evidence>
<evidence type="ECO:0000313" key="1">
    <source>
        <dbReference type="EMBL" id="TWG37732.1"/>
    </source>
</evidence>
<reference evidence="1 2" key="1">
    <citation type="journal article" date="2015" name="Stand. Genomic Sci.">
        <title>Genomic Encyclopedia of Bacterial and Archaeal Type Strains, Phase III: the genomes of soil and plant-associated and newly described type strains.</title>
        <authorList>
            <person name="Whitman W.B."/>
            <person name="Woyke T."/>
            <person name="Klenk H.P."/>
            <person name="Zhou Y."/>
            <person name="Lilburn T.G."/>
            <person name="Beck B.J."/>
            <person name="De Vos P."/>
            <person name="Vandamme P."/>
            <person name="Eisen J.A."/>
            <person name="Garrity G."/>
            <person name="Hugenholtz P."/>
            <person name="Kyrpides N.C."/>
        </authorList>
    </citation>
    <scope>NUCLEOTIDE SEQUENCE [LARGE SCALE GENOMIC DNA]</scope>
    <source>
        <strain evidence="1 2">DSM 64</strain>
    </source>
</reference>
<sequence>MPTSIAGGHLVFGLSAAHSDASMKTFAILALAVVVNQAAWAQTLPTRKAGLWEVSIRPEGAADTAVLKVLQCTDRASDALTLMSIAPGQENCGKPGVARLKEKGHRIRTACHVHEQRVDTVMELKGDLTSRYEGRLETRYPSMASQTPPPKVFEGRWLGECRAAMRPGDMLLPNGVTVNVVDDRRRAEERQDHHDHKGHKH</sequence>
<dbReference type="Proteomes" id="UP000321485">
    <property type="component" value="Unassembled WGS sequence"/>
</dbReference>
<evidence type="ECO:0008006" key="3">
    <source>
        <dbReference type="Google" id="ProtNLM"/>
    </source>
</evidence>
<dbReference type="Pfam" id="PF12276">
    <property type="entry name" value="DUF3617"/>
    <property type="match status" value="1"/>
</dbReference>
<dbReference type="AlphaFoldDB" id="A0A561XNP5"/>
<protein>
    <recommendedName>
        <fullName evidence="3">DUF3617 family protein</fullName>
    </recommendedName>
</protein>
<proteinExistence type="predicted"/>
<name>A0A561XNP5_ACIDE</name>
<dbReference type="EMBL" id="VJWE01000013">
    <property type="protein sequence ID" value="TWG37732.1"/>
    <property type="molecule type" value="Genomic_DNA"/>
</dbReference>
<comment type="caution">
    <text evidence="1">The sequence shown here is derived from an EMBL/GenBank/DDBJ whole genome shotgun (WGS) entry which is preliminary data.</text>
</comment>
<organism evidence="1 2">
    <name type="scientific">Acidovorax delafieldii</name>
    <name type="common">Pseudomonas delafieldii</name>
    <dbReference type="NCBI Taxonomy" id="47920"/>
    <lineage>
        <taxon>Bacteria</taxon>
        <taxon>Pseudomonadati</taxon>
        <taxon>Pseudomonadota</taxon>
        <taxon>Betaproteobacteria</taxon>
        <taxon>Burkholderiales</taxon>
        <taxon>Comamonadaceae</taxon>
        <taxon>Acidovorax</taxon>
    </lineage>
</organism>
<dbReference type="InterPro" id="IPR022061">
    <property type="entry name" value="DUF3617"/>
</dbReference>
<accession>A0A561XNP5</accession>
<gene>
    <name evidence="1" type="ORF">ATF69_2781</name>
</gene>